<proteinExistence type="predicted"/>
<gene>
    <name evidence="1" type="ORF">CTI12_AA166650</name>
</gene>
<keyword evidence="2" id="KW-1185">Reference proteome</keyword>
<dbReference type="AlphaFoldDB" id="A0A2U1PD63"/>
<evidence type="ECO:0000313" key="1">
    <source>
        <dbReference type="EMBL" id="PWA83649.1"/>
    </source>
</evidence>
<sequence length="59" mass="6950">MQFYSGALHGGRKLKKKCWDLGIPNPDEEVKMWMEFRDKLESLMVVLDKKFIAKACLEF</sequence>
<protein>
    <submittedName>
        <fullName evidence="1">Uncharacterized protein</fullName>
    </submittedName>
</protein>
<organism evidence="1 2">
    <name type="scientific">Artemisia annua</name>
    <name type="common">Sweet wormwood</name>
    <dbReference type="NCBI Taxonomy" id="35608"/>
    <lineage>
        <taxon>Eukaryota</taxon>
        <taxon>Viridiplantae</taxon>
        <taxon>Streptophyta</taxon>
        <taxon>Embryophyta</taxon>
        <taxon>Tracheophyta</taxon>
        <taxon>Spermatophyta</taxon>
        <taxon>Magnoliopsida</taxon>
        <taxon>eudicotyledons</taxon>
        <taxon>Gunneridae</taxon>
        <taxon>Pentapetalae</taxon>
        <taxon>asterids</taxon>
        <taxon>campanulids</taxon>
        <taxon>Asterales</taxon>
        <taxon>Asteraceae</taxon>
        <taxon>Asteroideae</taxon>
        <taxon>Anthemideae</taxon>
        <taxon>Artemisiinae</taxon>
        <taxon>Artemisia</taxon>
    </lineage>
</organism>
<comment type="caution">
    <text evidence="1">The sequence shown here is derived from an EMBL/GenBank/DDBJ whole genome shotgun (WGS) entry which is preliminary data.</text>
</comment>
<accession>A0A2U1PD63</accession>
<dbReference type="STRING" id="35608.A0A2U1PD63"/>
<dbReference type="Proteomes" id="UP000245207">
    <property type="component" value="Unassembled WGS sequence"/>
</dbReference>
<dbReference type="EMBL" id="PKPP01001322">
    <property type="protein sequence ID" value="PWA83649.1"/>
    <property type="molecule type" value="Genomic_DNA"/>
</dbReference>
<reference evidence="1 2" key="1">
    <citation type="journal article" date="2018" name="Mol. Plant">
        <title>The genome of Artemisia annua provides insight into the evolution of Asteraceae family and artemisinin biosynthesis.</title>
        <authorList>
            <person name="Shen Q."/>
            <person name="Zhang L."/>
            <person name="Liao Z."/>
            <person name="Wang S."/>
            <person name="Yan T."/>
            <person name="Shi P."/>
            <person name="Liu M."/>
            <person name="Fu X."/>
            <person name="Pan Q."/>
            <person name="Wang Y."/>
            <person name="Lv Z."/>
            <person name="Lu X."/>
            <person name="Zhang F."/>
            <person name="Jiang W."/>
            <person name="Ma Y."/>
            <person name="Chen M."/>
            <person name="Hao X."/>
            <person name="Li L."/>
            <person name="Tang Y."/>
            <person name="Lv G."/>
            <person name="Zhou Y."/>
            <person name="Sun X."/>
            <person name="Brodelius P.E."/>
            <person name="Rose J.K.C."/>
            <person name="Tang K."/>
        </authorList>
    </citation>
    <scope>NUCLEOTIDE SEQUENCE [LARGE SCALE GENOMIC DNA]</scope>
    <source>
        <strain evidence="2">cv. Huhao1</strain>
        <tissue evidence="1">Leaf</tissue>
    </source>
</reference>
<evidence type="ECO:0000313" key="2">
    <source>
        <dbReference type="Proteomes" id="UP000245207"/>
    </source>
</evidence>
<name>A0A2U1PD63_ARTAN</name>
<dbReference type="OrthoDB" id="46189at2759"/>